<gene>
    <name evidence="3" type="ORF">QE152_g5514</name>
</gene>
<protein>
    <submittedName>
        <fullName evidence="3">Zinc finger, C2H2 type</fullName>
    </submittedName>
</protein>
<feature type="domain" description="C2H2-type" evidence="2">
    <location>
        <begin position="35"/>
        <end position="62"/>
    </location>
</feature>
<dbReference type="InterPro" id="IPR036236">
    <property type="entry name" value="Znf_C2H2_sf"/>
</dbReference>
<comment type="caution">
    <text evidence="3">The sequence shown here is derived from an EMBL/GenBank/DDBJ whole genome shotgun (WGS) entry which is preliminary data.</text>
</comment>
<sequence>MFKSNLSLDRAKALTNELTVKKSYTKIEPQGPQKYQCVTCFKVYKSRSTLCRHVNLECGVEPRYPCPFCPKKCRQKVHLKSHLARRHGDRFVFIA</sequence>
<keyword evidence="1" id="KW-0862">Zinc</keyword>
<dbReference type="Pfam" id="PF00096">
    <property type="entry name" value="zf-C2H2"/>
    <property type="match status" value="2"/>
</dbReference>
<evidence type="ECO:0000259" key="2">
    <source>
        <dbReference type="PROSITE" id="PS50157"/>
    </source>
</evidence>
<dbReference type="SUPFAM" id="SSF57667">
    <property type="entry name" value="beta-beta-alpha zinc fingers"/>
    <property type="match status" value="1"/>
</dbReference>
<keyword evidence="1" id="KW-0863">Zinc-finger</keyword>
<reference evidence="3 4" key="1">
    <citation type="journal article" date="2024" name="BMC Genomics">
        <title>De novo assembly and annotation of Popillia japonica's genome with initial clues to its potential as an invasive pest.</title>
        <authorList>
            <person name="Cucini C."/>
            <person name="Boschi S."/>
            <person name="Funari R."/>
            <person name="Cardaioli E."/>
            <person name="Iannotti N."/>
            <person name="Marturano G."/>
            <person name="Paoli F."/>
            <person name="Bruttini M."/>
            <person name="Carapelli A."/>
            <person name="Frati F."/>
            <person name="Nardi F."/>
        </authorList>
    </citation>
    <scope>NUCLEOTIDE SEQUENCE [LARGE SCALE GENOMIC DNA]</scope>
    <source>
        <strain evidence="3">DMR45628</strain>
    </source>
</reference>
<dbReference type="AlphaFoldDB" id="A0AAW1MK89"/>
<dbReference type="InterPro" id="IPR013087">
    <property type="entry name" value="Znf_C2H2_type"/>
</dbReference>
<evidence type="ECO:0000256" key="1">
    <source>
        <dbReference type="PROSITE-ProRule" id="PRU00042"/>
    </source>
</evidence>
<dbReference type="GO" id="GO:0008270">
    <property type="term" value="F:zinc ion binding"/>
    <property type="evidence" value="ECO:0007669"/>
    <property type="project" value="UniProtKB-KW"/>
</dbReference>
<dbReference type="PROSITE" id="PS00028">
    <property type="entry name" value="ZINC_FINGER_C2H2_1"/>
    <property type="match status" value="1"/>
</dbReference>
<evidence type="ECO:0000313" key="3">
    <source>
        <dbReference type="EMBL" id="KAK9747146.1"/>
    </source>
</evidence>
<evidence type="ECO:0000313" key="4">
    <source>
        <dbReference type="Proteomes" id="UP001458880"/>
    </source>
</evidence>
<accession>A0AAW1MK89</accession>
<organism evidence="3 4">
    <name type="scientific">Popillia japonica</name>
    <name type="common">Japanese beetle</name>
    <dbReference type="NCBI Taxonomy" id="7064"/>
    <lineage>
        <taxon>Eukaryota</taxon>
        <taxon>Metazoa</taxon>
        <taxon>Ecdysozoa</taxon>
        <taxon>Arthropoda</taxon>
        <taxon>Hexapoda</taxon>
        <taxon>Insecta</taxon>
        <taxon>Pterygota</taxon>
        <taxon>Neoptera</taxon>
        <taxon>Endopterygota</taxon>
        <taxon>Coleoptera</taxon>
        <taxon>Polyphaga</taxon>
        <taxon>Scarabaeiformia</taxon>
        <taxon>Scarabaeidae</taxon>
        <taxon>Rutelinae</taxon>
        <taxon>Popillia</taxon>
    </lineage>
</organism>
<dbReference type="EMBL" id="JASPKY010000033">
    <property type="protein sequence ID" value="KAK9747146.1"/>
    <property type="molecule type" value="Genomic_DNA"/>
</dbReference>
<keyword evidence="1" id="KW-0479">Metal-binding</keyword>
<name>A0AAW1MK89_POPJA</name>
<dbReference type="Gene3D" id="3.30.160.60">
    <property type="entry name" value="Classic Zinc Finger"/>
    <property type="match status" value="1"/>
</dbReference>
<dbReference type="PROSITE" id="PS50157">
    <property type="entry name" value="ZINC_FINGER_C2H2_2"/>
    <property type="match status" value="1"/>
</dbReference>
<keyword evidence="4" id="KW-1185">Reference proteome</keyword>
<proteinExistence type="predicted"/>
<dbReference type="Proteomes" id="UP001458880">
    <property type="component" value="Unassembled WGS sequence"/>
</dbReference>
<dbReference type="SMART" id="SM00355">
    <property type="entry name" value="ZnF_C2H2"/>
    <property type="match status" value="2"/>
</dbReference>